<keyword evidence="2" id="KW-1185">Reference proteome</keyword>
<accession>A0A225E4U2</accession>
<name>A0A225E4U2_9BACT</name>
<dbReference type="AlphaFoldDB" id="A0A225E4U2"/>
<dbReference type="RefSeq" id="WP_088253766.1">
    <property type="nucleotide sequence ID" value="NZ_NIDE01000003.1"/>
</dbReference>
<comment type="caution">
    <text evidence="1">The sequence shown here is derived from an EMBL/GenBank/DDBJ whole genome shotgun (WGS) entry which is preliminary data.</text>
</comment>
<proteinExistence type="predicted"/>
<gene>
    <name evidence="1" type="ORF">FRUB_02441</name>
</gene>
<protein>
    <submittedName>
        <fullName evidence="1">Uncharacterized protein</fullName>
    </submittedName>
</protein>
<reference evidence="2" key="1">
    <citation type="submission" date="2017-06" db="EMBL/GenBank/DDBJ databases">
        <title>Genome analysis of Fimbriiglobus ruber SP5, the first member of the order Planctomycetales with confirmed chitinolytic capability.</title>
        <authorList>
            <person name="Ravin N.V."/>
            <person name="Rakitin A.L."/>
            <person name="Ivanova A.A."/>
            <person name="Beletsky A.V."/>
            <person name="Kulichevskaya I.S."/>
            <person name="Mardanov A.V."/>
            <person name="Dedysh S.N."/>
        </authorList>
    </citation>
    <scope>NUCLEOTIDE SEQUENCE [LARGE SCALE GENOMIC DNA]</scope>
    <source>
        <strain evidence="2">SP5</strain>
    </source>
</reference>
<evidence type="ECO:0000313" key="2">
    <source>
        <dbReference type="Proteomes" id="UP000214646"/>
    </source>
</evidence>
<organism evidence="1 2">
    <name type="scientific">Fimbriiglobus ruber</name>
    <dbReference type="NCBI Taxonomy" id="1908690"/>
    <lineage>
        <taxon>Bacteria</taxon>
        <taxon>Pseudomonadati</taxon>
        <taxon>Planctomycetota</taxon>
        <taxon>Planctomycetia</taxon>
        <taxon>Gemmatales</taxon>
        <taxon>Gemmataceae</taxon>
        <taxon>Fimbriiglobus</taxon>
    </lineage>
</organism>
<dbReference type="Proteomes" id="UP000214646">
    <property type="component" value="Unassembled WGS sequence"/>
</dbReference>
<sequence length="91" mass="9767">MIEAGRLAEAKTATGKAIADEPTLENAYLSRLTIALKEKNHADASAWIKKGAEAAGLQSDLDAAKDDPDWADFLKSPECAKVKVWLAGQKK</sequence>
<dbReference type="EMBL" id="NIDE01000003">
    <property type="protein sequence ID" value="OWK44509.1"/>
    <property type="molecule type" value="Genomic_DNA"/>
</dbReference>
<evidence type="ECO:0000313" key="1">
    <source>
        <dbReference type="EMBL" id="OWK44509.1"/>
    </source>
</evidence>